<dbReference type="InterPro" id="IPR010221">
    <property type="entry name" value="VCBS_dom"/>
</dbReference>
<name>A0A317PRM6_9HYPH</name>
<feature type="non-terminal residue" evidence="6">
    <location>
        <position position="1"/>
    </location>
</feature>
<evidence type="ECO:0000313" key="6">
    <source>
        <dbReference type="EMBL" id="PWW04133.1"/>
    </source>
</evidence>
<dbReference type="NCBIfam" id="NF012211">
    <property type="entry name" value="tand_rpt_95"/>
    <property type="match status" value="1"/>
</dbReference>
<keyword evidence="2" id="KW-0964">Secreted</keyword>
<feature type="domain" description="C-type lectin" evidence="4">
    <location>
        <begin position="2090"/>
        <end position="2212"/>
    </location>
</feature>
<proteinExistence type="predicted"/>
<feature type="domain" description="C-type lectin" evidence="4">
    <location>
        <begin position="2702"/>
        <end position="2827"/>
    </location>
</feature>
<evidence type="ECO:0000256" key="1">
    <source>
        <dbReference type="ARBA" id="ARBA00004613"/>
    </source>
</evidence>
<dbReference type="EMBL" id="QGTR01000001">
    <property type="protein sequence ID" value="PWW04133.1"/>
    <property type="molecule type" value="Genomic_DNA"/>
</dbReference>
<feature type="region of interest" description="Disordered" evidence="3">
    <location>
        <begin position="1"/>
        <end position="20"/>
    </location>
</feature>
<dbReference type="InterPro" id="IPR002126">
    <property type="entry name" value="Cadherin-like_dom"/>
</dbReference>
<dbReference type="PANTHER" id="PTHR38340:SF1">
    <property type="entry name" value="S-LAYER PROTEIN"/>
    <property type="match status" value="1"/>
</dbReference>
<dbReference type="Pfam" id="PF04151">
    <property type="entry name" value="PPC"/>
    <property type="match status" value="1"/>
</dbReference>
<dbReference type="Pfam" id="PF19078">
    <property type="entry name" value="Big_12"/>
    <property type="match status" value="1"/>
</dbReference>
<evidence type="ECO:0000256" key="3">
    <source>
        <dbReference type="SAM" id="MobiDB-lite"/>
    </source>
</evidence>
<dbReference type="SUPFAM" id="SSF56436">
    <property type="entry name" value="C-type lectin-like"/>
    <property type="match status" value="2"/>
</dbReference>
<dbReference type="CDD" id="cd03603">
    <property type="entry name" value="CLECT_VCBS"/>
    <property type="match status" value="1"/>
</dbReference>
<dbReference type="InterPro" id="IPR050557">
    <property type="entry name" value="RTX_toxin/Mannuronan_C5-epim"/>
</dbReference>
<dbReference type="InterPro" id="IPR018511">
    <property type="entry name" value="Hemolysin-typ_Ca-bd_CS"/>
</dbReference>
<dbReference type="GO" id="GO:0007156">
    <property type="term" value="P:homophilic cell adhesion via plasma membrane adhesion molecules"/>
    <property type="evidence" value="ECO:0007669"/>
    <property type="project" value="InterPro"/>
</dbReference>
<dbReference type="PANTHER" id="PTHR38340">
    <property type="entry name" value="S-LAYER PROTEIN"/>
    <property type="match status" value="1"/>
</dbReference>
<dbReference type="SMART" id="SM00034">
    <property type="entry name" value="CLECT"/>
    <property type="match status" value="2"/>
</dbReference>
<dbReference type="PROSITE" id="PS00330">
    <property type="entry name" value="HEMOLYSIN_CALCIUM"/>
    <property type="match status" value="8"/>
</dbReference>
<dbReference type="GO" id="GO:0016020">
    <property type="term" value="C:membrane"/>
    <property type="evidence" value="ECO:0007669"/>
    <property type="project" value="InterPro"/>
</dbReference>
<dbReference type="InterPro" id="IPR016187">
    <property type="entry name" value="CTDL_fold"/>
</dbReference>
<keyword evidence="7" id="KW-1185">Reference proteome</keyword>
<dbReference type="SUPFAM" id="SSF49313">
    <property type="entry name" value="Cadherin-like"/>
    <property type="match status" value="1"/>
</dbReference>
<dbReference type="InterPro" id="IPR001304">
    <property type="entry name" value="C-type_lectin-like"/>
</dbReference>
<dbReference type="OrthoDB" id="8335338at2"/>
<dbReference type="NCBIfam" id="TIGR03661">
    <property type="entry name" value="T1SS_VCA0849"/>
    <property type="match status" value="2"/>
</dbReference>
<dbReference type="NCBIfam" id="TIGR01965">
    <property type="entry name" value="VCBS_repeat"/>
    <property type="match status" value="11"/>
</dbReference>
<dbReference type="PRINTS" id="PR00313">
    <property type="entry name" value="CABNDNGRPT"/>
</dbReference>
<evidence type="ECO:0000313" key="7">
    <source>
        <dbReference type="Proteomes" id="UP000246352"/>
    </source>
</evidence>
<comment type="subcellular location">
    <subcellularLocation>
        <location evidence="1">Secreted</location>
    </subcellularLocation>
</comment>
<dbReference type="GO" id="GO:0005509">
    <property type="term" value="F:calcium ion binding"/>
    <property type="evidence" value="ECO:0007669"/>
    <property type="project" value="InterPro"/>
</dbReference>
<dbReference type="Gene3D" id="3.30.420.430">
    <property type="match status" value="1"/>
</dbReference>
<sequence length="3416" mass="345980">PVVDTADVTGAVTEPVTPVGDLTDSGTIGFSDVDLSDTHSVDPLIVASEGALGALTASVTTDTSNGLGGVISWDYSVAASAVEYLAEGETRVESFTLTLDDGHGGTVERTVNVTITGTNDAPVVDTADVTGAVTEPVTPVGDLTDSGTIGFSDVDLSDTHSVDPLIVASEDALGALTASVTTDTSNGLGGVISWDYSVAASAVEYLAKDETRVESFTLTLDDGHGGTIERTVTVTITGTNDAPVVDTADVTGAVTELVTPAGDLTDSGTIGFSDVDLSDTHSVDPLIVASEGALGTLTASVTTDTSNGLGGVISWDYSVAASAVEYLAKGETKVESFTLTLDDGHGGTVERTVNVTITGTNDAPVIEAGSGTITEFSDRTLSLAANSLTGTLQFTDADLGDVGHSATVVLVSRSGETDGLPDSSTLKSWLSIQGVDKAAGSDSGTIDWRFSAADARFDYLAKGETVTLSYTVRLNDGDGGVTDQVVDITVVGTNDAPVFVAGALRLDIEAFNTSGSEAPHTHSGSLLFADADRDDVGHTASVAYSGATGTVSGLDASLVVDALSLGTVSKALNAQSGSVGWSYAAADKAFDYLAAGEQVTLTYTVTLNDNEGEANSTDTTTITVVVVGTNDRPDIFVGSGDSATASLAEDTDSVGGTVASGALAGVASGTLSVLDLDLSNTVSASVAGVSVSGVTAGLGGVDVGSLMTLSAGPAVAAGSATGSVGWSFTGSEPQFDYLAEGETVTLAYAIKVTDNTGASDTQIVTVTITGQNDTPLVETGDVTGAVTEPGTPSGDLTDSGTIGFSDVDLSDRHSIDPFIVASDGTLGMLTASVTTDTSGGTGGVITWDYIVAASAVDYLAEGETKVEKFTLTLDDGHGGTVERVVEVTITGTNDAPVIGGEPGEASFTEGGPAQAVFADITVADVDDTMLEGASVVISGHFVAGQDLLGFTVVGNITGSYDASTGILTLSGTDTLAHYQEVLGSITYSNSSGNPDTMPRIISFSVNDGDSDSAPVLSTVQVVGLAATLDLDANDSSGQTGADHQASYGIGTAGVAIADSDTVISQTETITSAKVTLTNAQAGDHLSVGTLPATVFASIVTAAGQITVTLSGTASAADYQAAIEAVKFYNSSATPDGADRIVTVVLDDGQASSNVATSTIHMVDVTPPPAPVITSIENDAGRPVQQTNDTTPHVKGQAEAYSTVTIYANGNEIGHTSADGDGNWSFDVTSPLGDATYLFTAKATDGSGNNGASSPTRVLIVDTVAPGAPSILSVADNVGSIQGALADGASSDDTQLVVRVSLTGTGVHAGEIVQLYNGTTALGSSVVVQVSHIMAGYIDVTTPTLSNGAAYDLRAGLMDVAGNASALSSAGAHDVSIDTVAPTVTIASDDVSLTAGEVAHLTFTLSEASSNFTAGNVAVSGGVLSNFTVVDSTHYTADFTPAANSTAGATVNVAAGAFTDAAGNASTPATQLQMSVDTVPQNQAPVVISGPSSGAVTEDMSLTTPYGELIVNGSFEGADPAVRLSGWTSSNIILIGTPHSGGNAAAVYQGSGTLAQTLQTVAGATYRIQFWASNPFDAGGEVERLAVNWGGQTVFAQGNVPASGGYANYSLYSFEVVATSTSTQFSIDLQDSAGYYVLDDVSVAATVMPGLERAAGSITFTDANLGDSHVVTTEAVGSGYLGTFTASLVDLATGDGTGKVNWTFLVNDDQLQHLGAGESLTQTYTVSIDDGHGGVTTQDVDIVINGINDAPVLHVDAATGDLTKSHDLDIGSRAKAMVLDGQFVLHADPEVTNSGTTPHVSIQAVGNGTMDYYKFTVTQAGATATFDIDHTSSGFDSHIHLYNSAGVWIADNDDSLTPETSAEGGGNGLDSYLTYTFSQAGTYYIAVRSYSSAYVPDGASYELQVTLQNAVSAVTGIPLDAVNEDAGAPVGAVGTLVSKLVDLDGNGGHDNVSDADQGAITGIAVTATNSAHGTWWYSVDDGAHWQAVGSVSNSQALLLGDDARLYFEAEANWNGTMPDAISYRAWDQSSGIEGSKADTSVNGGSTAFSTSSATSPITVTDVPEIPLPPVANDDVLSFGAPAGSGWVLNAANGHYYKIVAGNFSWAQADAAAQSEGGYLATITAQQEDNFIQQTAEGPDGFLAQYLWLGGSDSTAEGQWRWVAGPEANTGFWSGSINGTATGYANWGTGEPNDWGTGEDYLMKAVVFGGQWNDATGDAAANGEVADYVGYVIEHNGGSGDGSVSEDAVTTFSTALLLANDTDGNDDTLVVTSVGTAGNSASGATVTLNNDGTISYDPTSVAAIQALGNGQTLTDTFQYTVSDGNGGVDTATVSIVIRGADEPVNQAPVARAEPYAVGRGYSFTNADASYGNQIIALPSDLFSDPDGNPLVWSANLPSVNWSFDSSTRQLTFQNNVPTGIYDITISASDGHATASQVIKVWVAGSTGTSSTANGNANHLIGANNGADTINAGGGDDFVNSRGGNDTVNGGAGNDVIYGGDGNDTLHGDGDNDYVNGEGGNDFLYGDAGNDWLDGGTGNDQLDGGTGNDTLIGGAGVDILIGGEGNDTLFGGAGADTFRFAEFGAANVDRIGDFTVGEDRIDLSSLLDPALGAGAIPAGQLPSYVRILDKGADALLQVDTTGTGNFKDVAVLTGHGTVGEQIDVYFDGVSHSIGIIDGTSELVANPDRLYSPMAPGGLGWVFNSANGHYYKFVAGDYSFDQAVSGAASQASGAYLATITDAAEADFIAGMNRQGTVTLWGGASDATTEGVWRWVTGPEAGQLVGSYQPWLAGEPNNYNNEENYVEVYMPGSAAPGWNDLAAYETSPYVAEWTPAGPNEDSVKIFVSEMLTSNDYQAEWGTLPDITGVGGISAKGATVSLAYDNSYHLWMVSYDPTQAAALQALNAGEVSTDTFTYTITDGAGGTAMSTATITVIGVNDAASITGPYTGSVTEDGTLTTGGTLTVNDVDSGQNVFQAPASLAGTYGTFSFNSTTGVWGYTLSNAAGNVQALNTGETRHDQLTVTSFDGTASRVIDVTINGSNEVNAPITVSDTASASGRYAISKNSSSPSTVNFNAASLFGGGSGPLTYSYQLLSAPANAGWLGINNGTISGNPNNSQAGNYFYRVTATDGISTMATLIALTVLPDDGYNQETVSGNGSAGTLFSRSDNYHDVVTFTGANPSTLANAGSGIDVLIGQSGVNLMNGGSGDDALYGMGGGDTLAGGAGNDFIDGGAGNDILYGGASTENSTSSGDDALVGGSGIDMLFGGDGFDILSGGTGDDTLYGEADADILYGDAGNDFLYGGSGNDILYGGAGFDTLNGGAGADRFVFDATALADASLSIKDLITDYNGGQGDVIDLSALLPANAFESSADFVRLSGSTLQVDIDGGGDSFVDIASFQTAPPVNTLTIVLDDTHNVVL</sequence>
<gene>
    <name evidence="6" type="ORF">DFR52_101824</name>
</gene>
<dbReference type="Gene3D" id="2.60.120.380">
    <property type="match status" value="1"/>
</dbReference>
<dbReference type="InterPro" id="IPR015919">
    <property type="entry name" value="Cadherin-like_sf"/>
</dbReference>
<dbReference type="InterPro" id="IPR016186">
    <property type="entry name" value="C-type_lectin-like/link_sf"/>
</dbReference>
<accession>A0A317PRM6</accession>
<dbReference type="PROSITE" id="PS50041">
    <property type="entry name" value="C_TYPE_LECTIN_2"/>
    <property type="match status" value="2"/>
</dbReference>
<organism evidence="6 7">
    <name type="scientific">Hoeflea marina</name>
    <dbReference type="NCBI Taxonomy" id="274592"/>
    <lineage>
        <taxon>Bacteria</taxon>
        <taxon>Pseudomonadati</taxon>
        <taxon>Pseudomonadota</taxon>
        <taxon>Alphaproteobacteria</taxon>
        <taxon>Hyphomicrobiales</taxon>
        <taxon>Rhizobiaceae</taxon>
        <taxon>Hoeflea</taxon>
    </lineage>
</organism>
<dbReference type="Gene3D" id="2.150.10.10">
    <property type="entry name" value="Serralysin-like metalloprotease, C-terminal"/>
    <property type="match status" value="5"/>
</dbReference>
<feature type="domain" description="Cadherin" evidence="5">
    <location>
        <begin position="532"/>
        <end position="636"/>
    </location>
</feature>
<dbReference type="InterPro" id="IPR044048">
    <property type="entry name" value="Big_12"/>
</dbReference>
<dbReference type="Pfam" id="PF00353">
    <property type="entry name" value="HemolysinCabind"/>
    <property type="match status" value="5"/>
</dbReference>
<dbReference type="InterPro" id="IPR011049">
    <property type="entry name" value="Serralysin-like_metalloprot_C"/>
</dbReference>
<evidence type="ECO:0000259" key="4">
    <source>
        <dbReference type="PROSITE" id="PS50041"/>
    </source>
</evidence>
<dbReference type="InterPro" id="IPR007280">
    <property type="entry name" value="Peptidase_C_arc/bac"/>
</dbReference>
<reference evidence="6 7" key="1">
    <citation type="submission" date="2018-05" db="EMBL/GenBank/DDBJ databases">
        <title>Genomic Encyclopedia of Type Strains, Phase IV (KMG-IV): sequencing the most valuable type-strain genomes for metagenomic binning, comparative biology and taxonomic classification.</title>
        <authorList>
            <person name="Goeker M."/>
        </authorList>
    </citation>
    <scope>NUCLEOTIDE SEQUENCE [LARGE SCALE GENOMIC DNA]</scope>
    <source>
        <strain evidence="6 7">DSM 16791</strain>
    </source>
</reference>
<dbReference type="PROSITE" id="PS50268">
    <property type="entry name" value="CADHERIN_2"/>
    <property type="match status" value="1"/>
</dbReference>
<dbReference type="Pfam" id="PF17803">
    <property type="entry name" value="Cadherin_4"/>
    <property type="match status" value="1"/>
</dbReference>
<dbReference type="InterPro" id="IPR001343">
    <property type="entry name" value="Hemolysn_Ca-bd"/>
</dbReference>
<feature type="compositionally biased region" description="Low complexity" evidence="3">
    <location>
        <begin position="1"/>
        <end position="13"/>
    </location>
</feature>
<dbReference type="Proteomes" id="UP000246352">
    <property type="component" value="Unassembled WGS sequence"/>
</dbReference>
<dbReference type="Gene3D" id="2.60.40.10">
    <property type="entry name" value="Immunoglobulins"/>
    <property type="match status" value="1"/>
</dbReference>
<dbReference type="InterPro" id="IPR044016">
    <property type="entry name" value="Big_13"/>
</dbReference>
<evidence type="ECO:0000259" key="5">
    <source>
        <dbReference type="PROSITE" id="PS50268"/>
    </source>
</evidence>
<dbReference type="InterPro" id="IPR019960">
    <property type="entry name" value="T1SS_VCA0849"/>
</dbReference>
<dbReference type="GO" id="GO:0005576">
    <property type="term" value="C:extracellular region"/>
    <property type="evidence" value="ECO:0007669"/>
    <property type="project" value="UniProtKB-SubCell"/>
</dbReference>
<evidence type="ECO:0000256" key="2">
    <source>
        <dbReference type="ARBA" id="ARBA00022525"/>
    </source>
</evidence>
<dbReference type="Pfam" id="PF00059">
    <property type="entry name" value="Lectin_C"/>
    <property type="match status" value="2"/>
</dbReference>
<dbReference type="Pfam" id="PF17963">
    <property type="entry name" value="Big_9"/>
    <property type="match status" value="1"/>
</dbReference>
<dbReference type="InterPro" id="IPR013783">
    <property type="entry name" value="Ig-like_fold"/>
</dbReference>
<dbReference type="Gene3D" id="3.10.100.10">
    <property type="entry name" value="Mannose-Binding Protein A, subunit A"/>
    <property type="match status" value="2"/>
</dbReference>
<dbReference type="Pfam" id="PF19077">
    <property type="entry name" value="Big_13"/>
    <property type="match status" value="1"/>
</dbReference>
<dbReference type="SUPFAM" id="SSF51120">
    <property type="entry name" value="beta-Roll"/>
    <property type="match status" value="4"/>
</dbReference>
<comment type="caution">
    <text evidence="6">The sequence shown here is derived from an EMBL/GenBank/DDBJ whole genome shotgun (WGS) entry which is preliminary data.</text>
</comment>
<dbReference type="InterPro" id="IPR034007">
    <property type="entry name" value="CTLD_bac"/>
</dbReference>
<protein>
    <submittedName>
        <fullName evidence="6">Putative secreted protein (Type I secretion substrate)</fullName>
    </submittedName>
</protein>
<dbReference type="InterPro" id="IPR040853">
    <property type="entry name" value="RapA2_cadherin-like"/>
</dbReference>